<evidence type="ECO:0000313" key="2">
    <source>
        <dbReference type="Proteomes" id="UP000827549"/>
    </source>
</evidence>
<dbReference type="RefSeq" id="XP_062624360.1">
    <property type="nucleotide sequence ID" value="XM_062768376.1"/>
</dbReference>
<accession>A0AAF1BNN9</accession>
<dbReference type="EMBL" id="CP086715">
    <property type="protein sequence ID" value="WOO78328.1"/>
    <property type="molecule type" value="Genomic_DNA"/>
</dbReference>
<protein>
    <submittedName>
        <fullName evidence="1">Uncharacterized protein</fullName>
    </submittedName>
</protein>
<dbReference type="GeneID" id="87805127"/>
<sequence>MNHSVTDLLATTNHTLTDWYTGLRYTQFDECCFRGGGIRTNLTVPQFTASTPKAFDLPYNMSGQVIFHCSLNPEEAQRYAAFANCTDEFAVNPTQDLWVKGYLTLPNGTVLAATPSTVGAKLTAASGAGVARASLAMLVLCAAAAVLL</sequence>
<organism evidence="1 2">
    <name type="scientific">Vanrija pseudolonga</name>
    <dbReference type="NCBI Taxonomy" id="143232"/>
    <lineage>
        <taxon>Eukaryota</taxon>
        <taxon>Fungi</taxon>
        <taxon>Dikarya</taxon>
        <taxon>Basidiomycota</taxon>
        <taxon>Agaricomycotina</taxon>
        <taxon>Tremellomycetes</taxon>
        <taxon>Trichosporonales</taxon>
        <taxon>Trichosporonaceae</taxon>
        <taxon>Vanrija</taxon>
    </lineage>
</organism>
<name>A0AAF1BNN9_9TREE</name>
<dbReference type="Proteomes" id="UP000827549">
    <property type="component" value="Chromosome 2"/>
</dbReference>
<gene>
    <name evidence="1" type="ORF">LOC62_02G001875</name>
</gene>
<dbReference type="AlphaFoldDB" id="A0AAF1BNN9"/>
<reference evidence="1" key="1">
    <citation type="submission" date="2023-10" db="EMBL/GenBank/DDBJ databases">
        <authorList>
            <person name="Noh H."/>
        </authorList>
    </citation>
    <scope>NUCLEOTIDE SEQUENCE</scope>
    <source>
        <strain evidence="1">DUCC4014</strain>
    </source>
</reference>
<evidence type="ECO:0000313" key="1">
    <source>
        <dbReference type="EMBL" id="WOO78328.1"/>
    </source>
</evidence>
<keyword evidence="2" id="KW-1185">Reference proteome</keyword>
<proteinExistence type="predicted"/>